<dbReference type="Gene3D" id="3.40.50.1820">
    <property type="entry name" value="alpha/beta hydrolase"/>
    <property type="match status" value="1"/>
</dbReference>
<dbReference type="GO" id="GO:0016787">
    <property type="term" value="F:hydrolase activity"/>
    <property type="evidence" value="ECO:0007669"/>
    <property type="project" value="UniProtKB-KW"/>
</dbReference>
<dbReference type="AlphaFoldDB" id="A0A1V9XWI2"/>
<dbReference type="SUPFAM" id="SSF53474">
    <property type="entry name" value="alpha/beta-Hydrolases"/>
    <property type="match status" value="1"/>
</dbReference>
<dbReference type="Proteomes" id="UP000192247">
    <property type="component" value="Unassembled WGS sequence"/>
</dbReference>
<comment type="similarity">
    <text evidence="1">Belongs to the AB hydrolase superfamily.</text>
</comment>
<dbReference type="PANTHER" id="PTHR43798:SF14">
    <property type="entry name" value="SERINE HYDROLASE-LIKE PROTEIN DDB_G0286239"/>
    <property type="match status" value="1"/>
</dbReference>
<gene>
    <name evidence="4" type="ORF">BIW11_06788</name>
</gene>
<evidence type="ECO:0000259" key="3">
    <source>
        <dbReference type="Pfam" id="PF00561"/>
    </source>
</evidence>
<proteinExistence type="inferred from homology"/>
<protein>
    <submittedName>
        <fullName evidence="4">Putative serine hydrolase-like</fullName>
    </submittedName>
</protein>
<comment type="caution">
    <text evidence="4">The sequence shown here is derived from an EMBL/GenBank/DDBJ whole genome shotgun (WGS) entry which is preliminary data.</text>
</comment>
<dbReference type="OrthoDB" id="190201at2759"/>
<dbReference type="GO" id="GO:0016020">
    <property type="term" value="C:membrane"/>
    <property type="evidence" value="ECO:0007669"/>
    <property type="project" value="TreeGrafter"/>
</dbReference>
<evidence type="ECO:0000313" key="4">
    <source>
        <dbReference type="EMBL" id="OQR77867.1"/>
    </source>
</evidence>
<dbReference type="PANTHER" id="PTHR43798">
    <property type="entry name" value="MONOACYLGLYCEROL LIPASE"/>
    <property type="match status" value="1"/>
</dbReference>
<dbReference type="InParanoid" id="A0A1V9XWI2"/>
<dbReference type="InterPro" id="IPR029058">
    <property type="entry name" value="AB_hydrolase_fold"/>
</dbReference>
<evidence type="ECO:0000313" key="5">
    <source>
        <dbReference type="Proteomes" id="UP000192247"/>
    </source>
</evidence>
<dbReference type="ESTHER" id="9acar-a0a1v9xwi2">
    <property type="family name" value="SERHL"/>
</dbReference>
<dbReference type="InterPro" id="IPR050266">
    <property type="entry name" value="AB_hydrolase_sf"/>
</dbReference>
<accession>A0A1V9XWI2</accession>
<name>A0A1V9XWI2_9ACAR</name>
<dbReference type="Pfam" id="PF00561">
    <property type="entry name" value="Abhydrolase_1"/>
    <property type="match status" value="1"/>
</dbReference>
<evidence type="ECO:0000256" key="2">
    <source>
        <dbReference type="ARBA" id="ARBA00022801"/>
    </source>
</evidence>
<dbReference type="PRINTS" id="PR00111">
    <property type="entry name" value="ABHYDROLASE"/>
</dbReference>
<keyword evidence="5" id="KW-1185">Reference proteome</keyword>
<keyword evidence="2 4" id="KW-0378">Hydrolase</keyword>
<dbReference type="InterPro" id="IPR000073">
    <property type="entry name" value="AB_hydrolase_1"/>
</dbReference>
<dbReference type="STRING" id="418985.A0A1V9XWI2"/>
<evidence type="ECO:0000256" key="1">
    <source>
        <dbReference type="ARBA" id="ARBA00008645"/>
    </source>
</evidence>
<feature type="domain" description="AB hydrolase-1" evidence="3">
    <location>
        <begin position="115"/>
        <end position="249"/>
    </location>
</feature>
<dbReference type="EMBL" id="MNPL01002949">
    <property type="protein sequence ID" value="OQR77867.1"/>
    <property type="molecule type" value="Genomic_DNA"/>
</dbReference>
<reference evidence="4 5" key="1">
    <citation type="journal article" date="2017" name="Gigascience">
        <title>Draft genome of the honey bee ectoparasitic mite, Tropilaelaps mercedesae, is shaped by the parasitic life history.</title>
        <authorList>
            <person name="Dong X."/>
            <person name="Armstrong S.D."/>
            <person name="Xia D."/>
            <person name="Makepeace B.L."/>
            <person name="Darby A.C."/>
            <person name="Kadowaki T."/>
        </authorList>
    </citation>
    <scope>NUCLEOTIDE SEQUENCE [LARGE SCALE GENOMIC DNA]</scope>
    <source>
        <strain evidence="4">Wuxi-XJTLU</strain>
    </source>
</reference>
<dbReference type="FunCoup" id="A0A1V9XWI2">
    <property type="interactions" value="1"/>
</dbReference>
<organism evidence="4 5">
    <name type="scientific">Tropilaelaps mercedesae</name>
    <dbReference type="NCBI Taxonomy" id="418985"/>
    <lineage>
        <taxon>Eukaryota</taxon>
        <taxon>Metazoa</taxon>
        <taxon>Ecdysozoa</taxon>
        <taxon>Arthropoda</taxon>
        <taxon>Chelicerata</taxon>
        <taxon>Arachnida</taxon>
        <taxon>Acari</taxon>
        <taxon>Parasitiformes</taxon>
        <taxon>Mesostigmata</taxon>
        <taxon>Gamasina</taxon>
        <taxon>Dermanyssoidea</taxon>
        <taxon>Laelapidae</taxon>
        <taxon>Tropilaelaps</taxon>
    </lineage>
</organism>
<sequence length="384" mass="43809">MTLGHVCYSESLSKCCIFSRIEVDSQKSHSLPRILKTEIFISESCSKFARMAARFLASFRGQSARATSNAAPLIQKPPGVQTITTYKDQWTCQEIRIPTPCGALAAKAWGPIHAKPILALHGWQDNANTYDLLIPLLKPKYRIIALDFVGHGYSSHLAPGLFYSTNNFIMDIERVAHYFAWDSFIIMGHSMGGGIGHMYSLLFPERLRTLVTIDVPLPATMTTDKFVMMTAFSILNLLRIEREHFGEKPFAYTADEIIKKHMAAIKNAYTREAVKILMRRGCTQVGPDQFIFNRDRRLKYVFWNSFDANTAGELATRYKNELLAIRCVPMQFYKEGYHKIQEIHRDNCSRYQYSEIEGLHHIHMTDPEKVAPIINEFLDNANIG</sequence>